<dbReference type="eggNOG" id="ENOG502QS9U">
    <property type="taxonomic scope" value="Eukaryota"/>
</dbReference>
<dbReference type="InterPro" id="IPR024391">
    <property type="entry name" value="LDB19_N"/>
</dbReference>
<dbReference type="AlphaFoldDB" id="C9STS9"/>
<dbReference type="OMA" id="NGEDIQF"/>
<evidence type="ECO:0000313" key="3">
    <source>
        <dbReference type="Proteomes" id="UP000008698"/>
    </source>
</evidence>
<dbReference type="OrthoDB" id="3832628at2759"/>
<gene>
    <name evidence="2" type="ORF">VDBG_08350</name>
</gene>
<dbReference type="RefSeq" id="XP_003001305.1">
    <property type="nucleotide sequence ID" value="XM_003001259.1"/>
</dbReference>
<sequence length="408" mass="45416">MPDLANLVSPLRNLTLTNVSSSRIASAVSLDWDIESSQNIVLRTVPNSLPSFLSGKLFLIINGPPVEISRFTAVLNVHTVQKKPAKNRCAKCKDQYSAIHYWSFLDQSTVLQSGIRTFPFSTLIPDHLPASMNSPLLSVAYEFHAEIHFKSQIIPTSMPRTVSFKRALTVRRHVSIENWPLQATRDFPASGIRVQSSIEPIIRPAGVNNVCLSLAGLLVSPGNGENDYIWRLWKGAWRLEENIEAIAIPCERHRCSVPESGSEDLVRRISRTLGENGVYDAWKECNAEGSAEVVFGFGICQRSNAPDHTYNHDTKSLDGTEVTHALVIELVLVKEHFPRGQLHLAIRTGVGKILRLTYRVFMADDQSIAPGWIVERLPSYQDESPSPPGYLEGQDLVRSERAGFVNVV</sequence>
<dbReference type="Pfam" id="PF13002">
    <property type="entry name" value="LDB19"/>
    <property type="match status" value="1"/>
</dbReference>
<dbReference type="KEGG" id="val:VDBG_08350"/>
<dbReference type="EMBL" id="DS985225">
    <property type="protein sequence ID" value="EEY22240.1"/>
    <property type="molecule type" value="Genomic_DNA"/>
</dbReference>
<dbReference type="InterPro" id="IPR014752">
    <property type="entry name" value="Arrestin-like_C"/>
</dbReference>
<accession>C9STS9</accession>
<proteinExistence type="predicted"/>
<keyword evidence="3" id="KW-1185">Reference proteome</keyword>
<feature type="domain" description="LDB19 N-terminal" evidence="1">
    <location>
        <begin position="81"/>
        <end position="256"/>
    </location>
</feature>
<dbReference type="STRING" id="526221.C9STS9"/>
<dbReference type="HOGENOM" id="CLU_026015_1_0_1"/>
<dbReference type="Gene3D" id="2.60.40.640">
    <property type="match status" value="1"/>
</dbReference>
<evidence type="ECO:0000259" key="1">
    <source>
        <dbReference type="Pfam" id="PF13002"/>
    </source>
</evidence>
<dbReference type="Proteomes" id="UP000008698">
    <property type="component" value="Unassembled WGS sequence"/>
</dbReference>
<dbReference type="GeneID" id="9529353"/>
<evidence type="ECO:0000313" key="2">
    <source>
        <dbReference type="EMBL" id="EEY22240.1"/>
    </source>
</evidence>
<organism evidence="3">
    <name type="scientific">Verticillium alfalfae (strain VaMs.102 / ATCC MYA-4576 / FGSC 10136)</name>
    <name type="common">Verticillium wilt of alfalfa</name>
    <name type="synonym">Verticillium albo-atrum</name>
    <dbReference type="NCBI Taxonomy" id="526221"/>
    <lineage>
        <taxon>Eukaryota</taxon>
        <taxon>Fungi</taxon>
        <taxon>Dikarya</taxon>
        <taxon>Ascomycota</taxon>
        <taxon>Pezizomycotina</taxon>
        <taxon>Sordariomycetes</taxon>
        <taxon>Hypocreomycetidae</taxon>
        <taxon>Glomerellales</taxon>
        <taxon>Plectosphaerellaceae</taxon>
        <taxon>Verticillium</taxon>
    </lineage>
</organism>
<protein>
    <recommendedName>
        <fullName evidence="1">LDB19 N-terminal domain-containing protein</fullName>
    </recommendedName>
</protein>
<name>C9STS9_VERA1</name>
<reference evidence="3" key="1">
    <citation type="journal article" date="2011" name="PLoS Pathog.">
        <title>Comparative genomics yields insights into niche adaptation of plant vascular wilt pathogens.</title>
        <authorList>
            <person name="Klosterman S.J."/>
            <person name="Subbarao K.V."/>
            <person name="Kang S."/>
            <person name="Veronese P."/>
            <person name="Gold S.E."/>
            <person name="Thomma B.P.H.J."/>
            <person name="Chen Z."/>
            <person name="Henrissat B."/>
            <person name="Lee Y.-H."/>
            <person name="Park J."/>
            <person name="Garcia-Pedrajas M.D."/>
            <person name="Barbara D.J."/>
            <person name="Anchieta A."/>
            <person name="de Jonge R."/>
            <person name="Santhanam P."/>
            <person name="Maruthachalam K."/>
            <person name="Atallah Z."/>
            <person name="Amyotte S.G."/>
            <person name="Paz Z."/>
            <person name="Inderbitzin P."/>
            <person name="Hayes R.J."/>
            <person name="Heiman D.I."/>
            <person name="Young S."/>
            <person name="Zeng Q."/>
            <person name="Engels R."/>
            <person name="Galagan J."/>
            <person name="Cuomo C.A."/>
            <person name="Dobinson K.F."/>
            <person name="Ma L.-J."/>
        </authorList>
    </citation>
    <scope>NUCLEOTIDE SEQUENCE [LARGE SCALE GENOMIC DNA]</scope>
    <source>
        <strain evidence="3">VaMs.102 / ATCC MYA-4576 / FGSC 10136</strain>
    </source>
</reference>